<proteinExistence type="predicted"/>
<dbReference type="WBParaSite" id="nRc.2.0.1.t03728-RA">
    <property type="protein sequence ID" value="nRc.2.0.1.t03728-RA"/>
    <property type="gene ID" value="nRc.2.0.1.g03728"/>
</dbReference>
<organism evidence="1 2">
    <name type="scientific">Romanomermis culicivorax</name>
    <name type="common">Nematode worm</name>
    <dbReference type="NCBI Taxonomy" id="13658"/>
    <lineage>
        <taxon>Eukaryota</taxon>
        <taxon>Metazoa</taxon>
        <taxon>Ecdysozoa</taxon>
        <taxon>Nematoda</taxon>
        <taxon>Enoplea</taxon>
        <taxon>Dorylaimia</taxon>
        <taxon>Mermithida</taxon>
        <taxon>Mermithoidea</taxon>
        <taxon>Mermithidae</taxon>
        <taxon>Romanomermis</taxon>
    </lineage>
</organism>
<name>A0A915HP53_ROMCU</name>
<evidence type="ECO:0000313" key="1">
    <source>
        <dbReference type="Proteomes" id="UP000887565"/>
    </source>
</evidence>
<protein>
    <submittedName>
        <fullName evidence="2">Uncharacterized protein</fullName>
    </submittedName>
</protein>
<evidence type="ECO:0000313" key="2">
    <source>
        <dbReference type="WBParaSite" id="nRc.2.0.1.t03728-RA"/>
    </source>
</evidence>
<keyword evidence="1" id="KW-1185">Reference proteome</keyword>
<dbReference type="AlphaFoldDB" id="A0A915HP53"/>
<accession>A0A915HP53</accession>
<sequence>MYLANLTQYCHCFKAAAASTVIPGCEDDVEEKYSTNLLNKGRRNEVKLIVQSTYKFYKKTE</sequence>
<reference evidence="2" key="1">
    <citation type="submission" date="2022-11" db="UniProtKB">
        <authorList>
            <consortium name="WormBaseParasite"/>
        </authorList>
    </citation>
    <scope>IDENTIFICATION</scope>
</reference>
<dbReference type="Proteomes" id="UP000887565">
    <property type="component" value="Unplaced"/>
</dbReference>